<feature type="compositionally biased region" description="Polar residues" evidence="2">
    <location>
        <begin position="250"/>
        <end position="261"/>
    </location>
</feature>
<dbReference type="SUPFAM" id="SSF52047">
    <property type="entry name" value="RNI-like"/>
    <property type="match status" value="1"/>
</dbReference>
<dbReference type="AlphaFoldDB" id="A0A5J5A0L6"/>
<dbReference type="Proteomes" id="UP000325577">
    <property type="component" value="Linkage Group LG4"/>
</dbReference>
<dbReference type="InterPro" id="IPR050905">
    <property type="entry name" value="Plant_NBS-LRR"/>
</dbReference>
<gene>
    <name evidence="4" type="ORF">F0562_011048</name>
</gene>
<feature type="region of interest" description="Disordered" evidence="2">
    <location>
        <begin position="250"/>
        <end position="270"/>
    </location>
</feature>
<evidence type="ECO:0000259" key="3">
    <source>
        <dbReference type="Pfam" id="PF23247"/>
    </source>
</evidence>
<evidence type="ECO:0000313" key="5">
    <source>
        <dbReference type="Proteomes" id="UP000325577"/>
    </source>
</evidence>
<dbReference type="InterPro" id="IPR032675">
    <property type="entry name" value="LRR_dom_sf"/>
</dbReference>
<dbReference type="EMBL" id="CM018047">
    <property type="protein sequence ID" value="KAA8524625.1"/>
    <property type="molecule type" value="Genomic_DNA"/>
</dbReference>
<dbReference type="InterPro" id="IPR057135">
    <property type="entry name" value="At4g27190-like_LRR"/>
</dbReference>
<sequence>MLIRLQKLEKLTVECCNSLKEVFDFEGLGEDGHAELLPQLSELVLTQLPEFVQMWNKEPAGITVFQNLRSLQIIHCNRLVNLFSLSIARNLKQLRTLKIFKCEWMEMVITEDKKDQDEIVFPQLKCLILKHLPRLTCFSSASNNFEWPSLDTVRVKGIPKMKMFASGSQNTPELKTIYVTFLEKFWKGGLNSTIEDLSKRTEIHTPEILEKEDESYETRKNIQNSQVFHNEYGRSYQMTQELPNLLISTQGPSFHAESSTMKPRREIEEV</sequence>
<organism evidence="4 5">
    <name type="scientific">Nyssa sinensis</name>
    <dbReference type="NCBI Taxonomy" id="561372"/>
    <lineage>
        <taxon>Eukaryota</taxon>
        <taxon>Viridiplantae</taxon>
        <taxon>Streptophyta</taxon>
        <taxon>Embryophyta</taxon>
        <taxon>Tracheophyta</taxon>
        <taxon>Spermatophyta</taxon>
        <taxon>Magnoliopsida</taxon>
        <taxon>eudicotyledons</taxon>
        <taxon>Gunneridae</taxon>
        <taxon>Pentapetalae</taxon>
        <taxon>asterids</taxon>
        <taxon>Cornales</taxon>
        <taxon>Nyssaceae</taxon>
        <taxon>Nyssa</taxon>
    </lineage>
</organism>
<keyword evidence="1" id="KW-0611">Plant defense</keyword>
<dbReference type="OrthoDB" id="996339at2759"/>
<keyword evidence="5" id="KW-1185">Reference proteome</keyword>
<feature type="domain" description="Disease resistance protein At4g27190-like leucine-rich repeats" evidence="3">
    <location>
        <begin position="1"/>
        <end position="103"/>
    </location>
</feature>
<reference evidence="4 5" key="1">
    <citation type="submission" date="2019-09" db="EMBL/GenBank/DDBJ databases">
        <title>A chromosome-level genome assembly of the Chinese tupelo Nyssa sinensis.</title>
        <authorList>
            <person name="Yang X."/>
            <person name="Kang M."/>
            <person name="Yang Y."/>
            <person name="Xiong H."/>
            <person name="Wang M."/>
            <person name="Zhang Z."/>
            <person name="Wang Z."/>
            <person name="Wu H."/>
            <person name="Ma T."/>
            <person name="Liu J."/>
            <person name="Xi Z."/>
        </authorList>
    </citation>
    <scope>NUCLEOTIDE SEQUENCE [LARGE SCALE GENOMIC DNA]</scope>
    <source>
        <strain evidence="4">J267</strain>
        <tissue evidence="4">Leaf</tissue>
    </source>
</reference>
<accession>A0A5J5A0L6</accession>
<proteinExistence type="predicted"/>
<evidence type="ECO:0000256" key="1">
    <source>
        <dbReference type="ARBA" id="ARBA00022821"/>
    </source>
</evidence>
<dbReference type="PANTHER" id="PTHR33463:SF145">
    <property type="entry name" value="NB-ARC DOMAIN-CONTAINING PROTEIN"/>
    <property type="match status" value="1"/>
</dbReference>
<dbReference type="Gene3D" id="3.80.10.10">
    <property type="entry name" value="Ribonuclease Inhibitor"/>
    <property type="match status" value="1"/>
</dbReference>
<name>A0A5J5A0L6_9ASTE</name>
<dbReference type="PANTHER" id="PTHR33463">
    <property type="entry name" value="NB-ARC DOMAIN-CONTAINING PROTEIN-RELATED"/>
    <property type="match status" value="1"/>
</dbReference>
<evidence type="ECO:0000256" key="2">
    <source>
        <dbReference type="SAM" id="MobiDB-lite"/>
    </source>
</evidence>
<protein>
    <recommendedName>
        <fullName evidence="3">Disease resistance protein At4g27190-like leucine-rich repeats domain-containing protein</fullName>
    </recommendedName>
</protein>
<evidence type="ECO:0000313" key="4">
    <source>
        <dbReference type="EMBL" id="KAA8524625.1"/>
    </source>
</evidence>
<dbReference type="Pfam" id="PF23247">
    <property type="entry name" value="LRR_RPS2"/>
    <property type="match status" value="1"/>
</dbReference>